<feature type="chain" id="PRO_5003188186" evidence="4">
    <location>
        <begin position="19"/>
        <end position="316"/>
    </location>
</feature>
<organism evidence="6 7">
    <name type="scientific">Leadbetterella byssophila (strain DSM 17132 / JCM 16389 / KACC 11308 / NBRC 106382 / 4M15)</name>
    <dbReference type="NCBI Taxonomy" id="649349"/>
    <lineage>
        <taxon>Bacteria</taxon>
        <taxon>Pseudomonadati</taxon>
        <taxon>Bacteroidota</taxon>
        <taxon>Cytophagia</taxon>
        <taxon>Cytophagales</taxon>
        <taxon>Leadbetterellaceae</taxon>
        <taxon>Leadbetterella</taxon>
    </lineage>
</organism>
<dbReference type="Pfam" id="PF00150">
    <property type="entry name" value="Cellulase"/>
    <property type="match status" value="1"/>
</dbReference>
<dbReference type="InterPro" id="IPR001547">
    <property type="entry name" value="Glyco_hydro_5"/>
</dbReference>
<dbReference type="OrthoDB" id="154460at2"/>
<dbReference type="PANTHER" id="PTHR34142">
    <property type="entry name" value="ENDO-BETA-1,4-GLUCANASE A"/>
    <property type="match status" value="1"/>
</dbReference>
<dbReference type="KEGG" id="lby:Lbys_2254"/>
<dbReference type="eggNOG" id="COG2730">
    <property type="taxonomic scope" value="Bacteria"/>
</dbReference>
<feature type="domain" description="Glycoside hydrolase family 5" evidence="5">
    <location>
        <begin position="33"/>
        <end position="278"/>
    </location>
</feature>
<reference key="1">
    <citation type="submission" date="2010-11" db="EMBL/GenBank/DDBJ databases">
        <title>The complete genome of Leadbetterella byssophila DSM 17132.</title>
        <authorList>
            <consortium name="US DOE Joint Genome Institute (JGI-PGF)"/>
            <person name="Lucas S."/>
            <person name="Copeland A."/>
            <person name="Lapidus A."/>
            <person name="Glavina del Rio T."/>
            <person name="Dalin E."/>
            <person name="Tice H."/>
            <person name="Bruce D."/>
            <person name="Goodwin L."/>
            <person name="Pitluck S."/>
            <person name="Kyrpides N."/>
            <person name="Mavromatis K."/>
            <person name="Ivanova N."/>
            <person name="Teshima H."/>
            <person name="Brettin T."/>
            <person name="Detter J.C."/>
            <person name="Han C."/>
            <person name="Tapia R."/>
            <person name="Land M."/>
            <person name="Hauser L."/>
            <person name="Markowitz V."/>
            <person name="Cheng J.-F."/>
            <person name="Hugenholtz P."/>
            <person name="Woyke T."/>
            <person name="Wu D."/>
            <person name="Tindall B."/>
            <person name="Pomrenke H.G."/>
            <person name="Brambilla E."/>
            <person name="Klenk H.-P."/>
            <person name="Eisen J.A."/>
        </authorList>
    </citation>
    <scope>NUCLEOTIDE SEQUENCE [LARGE SCALE GENOMIC DNA]</scope>
    <source>
        <strain>DSM 17132</strain>
    </source>
</reference>
<evidence type="ECO:0000259" key="5">
    <source>
        <dbReference type="Pfam" id="PF00150"/>
    </source>
</evidence>
<evidence type="ECO:0000256" key="3">
    <source>
        <dbReference type="RuleBase" id="RU361153"/>
    </source>
</evidence>
<keyword evidence="7" id="KW-1185">Reference proteome</keyword>
<dbReference type="GO" id="GO:0000272">
    <property type="term" value="P:polysaccharide catabolic process"/>
    <property type="evidence" value="ECO:0007669"/>
    <property type="project" value="InterPro"/>
</dbReference>
<dbReference type="STRING" id="649349.Lbys_2254"/>
<dbReference type="SUPFAM" id="SSF51445">
    <property type="entry name" value="(Trans)glycosidases"/>
    <property type="match status" value="1"/>
</dbReference>
<dbReference type="RefSeq" id="WP_013408972.1">
    <property type="nucleotide sequence ID" value="NC_014655.1"/>
</dbReference>
<accession>E4RVN2</accession>
<keyword evidence="4" id="KW-0732">Signal</keyword>
<evidence type="ECO:0000256" key="1">
    <source>
        <dbReference type="ARBA" id="ARBA00022801"/>
    </source>
</evidence>
<dbReference type="SMR" id="E4RVN2"/>
<sequence>MKKSFLFLCLLTTFSAFAQPSRLLAGKGNVYLENGKPAQLRGISFSWSIWGGAKYYNPNVVDHLIDDFKAKVLRVSMAVEPDQGYLKDPELQWTRIIPVVERCLERGVYVIMDWHDHHADKNVETAKEFFEKFSKRYSHSPFIVYEIWNEPERIDWSIIKKYAEEVIPVIRKNDPYNLIVVGSSTWDQDIDIVAKDPLLGFHNIAYSFHFYASEPHHQEPLRKRATEAIESGLPVFVTEWGVGEANGDGAFDLEKNKAWMDWMEKYQLSWANWNVTDKKETTALLLPGAPANGKWRNKHLSPSGKYIREVLRKHAK</sequence>
<evidence type="ECO:0000313" key="6">
    <source>
        <dbReference type="EMBL" id="ADQ17931.1"/>
    </source>
</evidence>
<dbReference type="EC" id="3.2.1.4" evidence="6"/>
<comment type="similarity">
    <text evidence="3">Belongs to the glycosyl hydrolase 5 (cellulase A) family.</text>
</comment>
<protein>
    <submittedName>
        <fullName evidence="6">Cellulase</fullName>
        <ecNumber evidence="6">3.2.1.4</ecNumber>
    </submittedName>
</protein>
<dbReference type="PANTHER" id="PTHR34142:SF1">
    <property type="entry name" value="GLYCOSIDE HYDROLASE FAMILY 5 DOMAIN-CONTAINING PROTEIN"/>
    <property type="match status" value="1"/>
</dbReference>
<keyword evidence="1 3" id="KW-0378">Hydrolase</keyword>
<dbReference type="InterPro" id="IPR017853">
    <property type="entry name" value="GH"/>
</dbReference>
<dbReference type="EMBL" id="CP002305">
    <property type="protein sequence ID" value="ADQ17931.1"/>
    <property type="molecule type" value="Genomic_DNA"/>
</dbReference>
<dbReference type="HOGENOM" id="CLU_012932_3_0_10"/>
<keyword evidence="2 3" id="KW-0326">Glycosidase</keyword>
<name>E4RVN2_LEAB4</name>
<reference evidence="6 7" key="2">
    <citation type="journal article" date="2011" name="Stand. Genomic Sci.">
        <title>Complete genome sequence of Leadbetterella byssophila type strain (4M15).</title>
        <authorList>
            <person name="Abt B."/>
            <person name="Teshima H."/>
            <person name="Lucas S."/>
            <person name="Lapidus A."/>
            <person name="Del Rio T.G."/>
            <person name="Nolan M."/>
            <person name="Tice H."/>
            <person name="Cheng J.F."/>
            <person name="Pitluck S."/>
            <person name="Liolios K."/>
            <person name="Pagani I."/>
            <person name="Ivanova N."/>
            <person name="Mavromatis K."/>
            <person name="Pati A."/>
            <person name="Tapia R."/>
            <person name="Han C."/>
            <person name="Goodwin L."/>
            <person name="Chen A."/>
            <person name="Palaniappan K."/>
            <person name="Land M."/>
            <person name="Hauser L."/>
            <person name="Chang Y.J."/>
            <person name="Jeffries C.D."/>
            <person name="Rohde M."/>
            <person name="Goker M."/>
            <person name="Tindall B.J."/>
            <person name="Detter J.C."/>
            <person name="Woyke T."/>
            <person name="Bristow J."/>
            <person name="Eisen J.A."/>
            <person name="Markowitz V."/>
            <person name="Hugenholtz P."/>
            <person name="Klenk H.P."/>
            <person name="Kyrpides N.C."/>
        </authorList>
    </citation>
    <scope>NUCLEOTIDE SEQUENCE [LARGE SCALE GENOMIC DNA]</scope>
    <source>
        <strain evidence="7">DSM 17132 / JCM 16389 / KACC 11308 / NBRC 106382 / 4M15</strain>
    </source>
</reference>
<gene>
    <name evidence="6" type="ordered locus">Lbys_2254</name>
</gene>
<dbReference type="Gene3D" id="3.20.20.80">
    <property type="entry name" value="Glycosidases"/>
    <property type="match status" value="1"/>
</dbReference>
<dbReference type="AlphaFoldDB" id="E4RVN2"/>
<dbReference type="Proteomes" id="UP000007435">
    <property type="component" value="Chromosome"/>
</dbReference>
<evidence type="ECO:0000256" key="4">
    <source>
        <dbReference type="SAM" id="SignalP"/>
    </source>
</evidence>
<evidence type="ECO:0000313" key="7">
    <source>
        <dbReference type="Proteomes" id="UP000007435"/>
    </source>
</evidence>
<proteinExistence type="inferred from homology"/>
<dbReference type="GO" id="GO:0008810">
    <property type="term" value="F:cellulase activity"/>
    <property type="evidence" value="ECO:0007669"/>
    <property type="project" value="UniProtKB-EC"/>
</dbReference>
<feature type="signal peptide" evidence="4">
    <location>
        <begin position="1"/>
        <end position="18"/>
    </location>
</feature>
<evidence type="ECO:0000256" key="2">
    <source>
        <dbReference type="ARBA" id="ARBA00023295"/>
    </source>
</evidence>
<dbReference type="CAZy" id="GH5">
    <property type="family name" value="Glycoside Hydrolase Family 5"/>
</dbReference>